<gene>
    <name evidence="1" type="ORF">NM125_07045</name>
</gene>
<dbReference type="Proteomes" id="UP001139125">
    <property type="component" value="Unassembled WGS sequence"/>
</dbReference>
<evidence type="ECO:0000313" key="2">
    <source>
        <dbReference type="Proteomes" id="UP001139125"/>
    </source>
</evidence>
<evidence type="ECO:0000313" key="1">
    <source>
        <dbReference type="EMBL" id="MCP9291335.1"/>
    </source>
</evidence>
<keyword evidence="2" id="KW-1185">Reference proteome</keyword>
<comment type="caution">
    <text evidence="1">The sequence shown here is derived from an EMBL/GenBank/DDBJ whole genome shotgun (WGS) entry which is preliminary data.</text>
</comment>
<dbReference type="EMBL" id="JANDBC010000001">
    <property type="protein sequence ID" value="MCP9291335.1"/>
    <property type="molecule type" value="Genomic_DNA"/>
</dbReference>
<name>A0A9X2L320_9BACT</name>
<dbReference type="AlphaFoldDB" id="A0A9X2L320"/>
<sequence>MKLFPAIVLLISILYGCDGFKSVPDPPTPIEAEIIRIDIDPNPVKMNEVIMITCVLEDSVAQNLLFGWILPNSQKTISTTENTYSFIVDLEPGEYDVAVSVNDTTKNFISSNKSSYFKVINNDQ</sequence>
<proteinExistence type="predicted"/>
<dbReference type="PROSITE" id="PS51257">
    <property type="entry name" value="PROKAR_LIPOPROTEIN"/>
    <property type="match status" value="1"/>
</dbReference>
<organism evidence="1 2">
    <name type="scientific">Gracilimonas sediminicola</name>
    <dbReference type="NCBI Taxonomy" id="2952158"/>
    <lineage>
        <taxon>Bacteria</taxon>
        <taxon>Pseudomonadati</taxon>
        <taxon>Balneolota</taxon>
        <taxon>Balneolia</taxon>
        <taxon>Balneolales</taxon>
        <taxon>Balneolaceae</taxon>
        <taxon>Gracilimonas</taxon>
    </lineage>
</organism>
<reference evidence="1" key="1">
    <citation type="submission" date="2022-06" db="EMBL/GenBank/DDBJ databases">
        <title>Gracilimonas sp. CAU 1638 isolated from sea sediment.</title>
        <authorList>
            <person name="Kim W."/>
        </authorList>
    </citation>
    <scope>NUCLEOTIDE SEQUENCE</scope>
    <source>
        <strain evidence="1">CAU 1638</strain>
    </source>
</reference>
<dbReference type="RefSeq" id="WP_255134189.1">
    <property type="nucleotide sequence ID" value="NZ_JANDBC010000001.1"/>
</dbReference>
<protein>
    <submittedName>
        <fullName evidence="1">Uncharacterized protein</fullName>
    </submittedName>
</protein>
<accession>A0A9X2L320</accession>